<reference evidence="2 3" key="1">
    <citation type="submission" date="2020-12" db="EMBL/GenBank/DDBJ databases">
        <authorList>
            <person name="Zhou J."/>
        </authorList>
    </citation>
    <scope>NUCLEOTIDE SEQUENCE [LARGE SCALE GENOMIC DNA]</scope>
    <source>
        <strain evidence="2 3">CCUG 61299</strain>
    </source>
</reference>
<keyword evidence="1" id="KW-0812">Transmembrane</keyword>
<protein>
    <submittedName>
        <fullName evidence="2">Uncharacterized protein</fullName>
    </submittedName>
</protein>
<gene>
    <name evidence="2" type="ORF">JG540_00775</name>
</gene>
<keyword evidence="1" id="KW-0472">Membrane</keyword>
<name>A0A7T7M9N8_9ACTO</name>
<proteinExistence type="predicted"/>
<evidence type="ECO:0000313" key="3">
    <source>
        <dbReference type="Proteomes" id="UP000595895"/>
    </source>
</evidence>
<dbReference type="Proteomes" id="UP000595895">
    <property type="component" value="Chromosome"/>
</dbReference>
<sequence>MAGKSTAARLLRSAVLYLLGFTLVTALASYLVKGPAHLLVSALGLAGIYPFMGYVGRRCGNQDEGDETTKV</sequence>
<feature type="transmembrane region" description="Helical" evidence="1">
    <location>
        <begin position="14"/>
        <end position="32"/>
    </location>
</feature>
<accession>A0A7T7M9N8</accession>
<dbReference type="RefSeq" id="WP_200276096.1">
    <property type="nucleotide sequence ID" value="NZ_CP066802.1"/>
</dbReference>
<dbReference type="AlphaFoldDB" id="A0A7T7M9N8"/>
<dbReference type="KEGG" id="awe:JG540_00775"/>
<keyword evidence="3" id="KW-1185">Reference proteome</keyword>
<feature type="transmembrane region" description="Helical" evidence="1">
    <location>
        <begin position="38"/>
        <end position="55"/>
    </location>
</feature>
<dbReference type="EMBL" id="CP066802">
    <property type="protein sequence ID" value="QQM67475.1"/>
    <property type="molecule type" value="Genomic_DNA"/>
</dbReference>
<keyword evidence="1" id="KW-1133">Transmembrane helix</keyword>
<evidence type="ECO:0000313" key="2">
    <source>
        <dbReference type="EMBL" id="QQM67475.1"/>
    </source>
</evidence>
<evidence type="ECO:0000256" key="1">
    <source>
        <dbReference type="SAM" id="Phobius"/>
    </source>
</evidence>
<organism evidence="2 3">
    <name type="scientific">Actinomyces weissii</name>
    <dbReference type="NCBI Taxonomy" id="675090"/>
    <lineage>
        <taxon>Bacteria</taxon>
        <taxon>Bacillati</taxon>
        <taxon>Actinomycetota</taxon>
        <taxon>Actinomycetes</taxon>
        <taxon>Actinomycetales</taxon>
        <taxon>Actinomycetaceae</taxon>
        <taxon>Actinomyces</taxon>
    </lineage>
</organism>